<keyword evidence="3" id="KW-1185">Reference proteome</keyword>
<dbReference type="OrthoDB" id="10397256at2759"/>
<feature type="chain" id="PRO_5005553468" description="Cyanovirin-N domain-containing protein" evidence="1">
    <location>
        <begin position="20"/>
        <end position="143"/>
    </location>
</feature>
<proteinExistence type="predicted"/>
<dbReference type="InterPro" id="IPR036673">
    <property type="entry name" value="Cyanovirin-N_sf"/>
</dbReference>
<dbReference type="RefSeq" id="XP_015411194.1">
    <property type="nucleotide sequence ID" value="XM_015547095.1"/>
</dbReference>
<reference evidence="2 3" key="1">
    <citation type="submission" date="2014-06" db="EMBL/GenBank/DDBJ databases">
        <title>The Genome of the Aflatoxigenic Filamentous Fungus Aspergillus nomius.</title>
        <authorList>
            <person name="Moore M.G."/>
            <person name="Shannon B.M."/>
            <person name="Brian M.M."/>
        </authorList>
    </citation>
    <scope>NUCLEOTIDE SEQUENCE [LARGE SCALE GENOMIC DNA]</scope>
    <source>
        <strain evidence="2 3">NRRL 13137</strain>
    </source>
</reference>
<feature type="signal peptide" evidence="1">
    <location>
        <begin position="1"/>
        <end position="19"/>
    </location>
</feature>
<organism evidence="2 3">
    <name type="scientific">Aspergillus nomiae NRRL (strain ATCC 15546 / NRRL 13137 / CBS 260.88 / M93)</name>
    <dbReference type="NCBI Taxonomy" id="1509407"/>
    <lineage>
        <taxon>Eukaryota</taxon>
        <taxon>Fungi</taxon>
        <taxon>Dikarya</taxon>
        <taxon>Ascomycota</taxon>
        <taxon>Pezizomycotina</taxon>
        <taxon>Eurotiomycetes</taxon>
        <taxon>Eurotiomycetidae</taxon>
        <taxon>Eurotiales</taxon>
        <taxon>Aspergillaceae</taxon>
        <taxon>Aspergillus</taxon>
        <taxon>Aspergillus subgen. Circumdati</taxon>
    </lineage>
</organism>
<dbReference type="EMBL" id="JNOM01000016">
    <property type="protein sequence ID" value="KNG90271.1"/>
    <property type="molecule type" value="Genomic_DNA"/>
</dbReference>
<evidence type="ECO:0008006" key="4">
    <source>
        <dbReference type="Google" id="ProtNLM"/>
    </source>
</evidence>
<evidence type="ECO:0000256" key="1">
    <source>
        <dbReference type="SAM" id="SignalP"/>
    </source>
</evidence>
<keyword evidence="1" id="KW-0732">Signal</keyword>
<accession>A0A0L1JEV8</accession>
<evidence type="ECO:0000313" key="3">
    <source>
        <dbReference type="Proteomes" id="UP000037505"/>
    </source>
</evidence>
<comment type="caution">
    <text evidence="2">The sequence shown here is derived from an EMBL/GenBank/DDBJ whole genome shotgun (WGS) entry which is preliminary data.</text>
</comment>
<name>A0A0L1JEV8_ASPN3</name>
<dbReference type="GeneID" id="26803642"/>
<sequence length="143" mass="16407">MRPHLGVLILPLLALPASGSDYDDKIKNWRSWWWPRCTKYYVDEETPSFFIATCEDGAGNKVTTKLDLKPCCAIKTGNEDDKTHIEKCILRDGNDPGLKELGCFVYTDNPDNSKWTRLTFWQKQNVTVEDGVLTCFDYKGEHL</sequence>
<gene>
    <name evidence="2" type="ORF">ANOM_001838</name>
</gene>
<evidence type="ECO:0000313" key="2">
    <source>
        <dbReference type="EMBL" id="KNG90271.1"/>
    </source>
</evidence>
<dbReference type="Proteomes" id="UP000037505">
    <property type="component" value="Unassembled WGS sequence"/>
</dbReference>
<protein>
    <recommendedName>
        <fullName evidence="4">Cyanovirin-N domain-containing protein</fullName>
    </recommendedName>
</protein>
<dbReference type="AlphaFoldDB" id="A0A0L1JEV8"/>
<dbReference type="Gene3D" id="2.30.60.10">
    <property type="entry name" value="Cyanovirin-N"/>
    <property type="match status" value="1"/>
</dbReference>